<dbReference type="Proteomes" id="UP000544222">
    <property type="component" value="Unassembled WGS sequence"/>
</dbReference>
<dbReference type="PANTHER" id="PTHR30469">
    <property type="entry name" value="MULTIDRUG RESISTANCE PROTEIN MDTA"/>
    <property type="match status" value="1"/>
</dbReference>
<feature type="signal peptide" evidence="2">
    <location>
        <begin position="1"/>
        <end position="24"/>
    </location>
</feature>
<dbReference type="Gene3D" id="2.40.420.20">
    <property type="match status" value="1"/>
</dbReference>
<evidence type="ECO:0000259" key="3">
    <source>
        <dbReference type="Pfam" id="PF25954"/>
    </source>
</evidence>
<protein>
    <submittedName>
        <fullName evidence="5">RND family efflux transporter MFP subunit</fullName>
    </submittedName>
</protein>
<dbReference type="GO" id="GO:0015562">
    <property type="term" value="F:efflux transmembrane transporter activity"/>
    <property type="evidence" value="ECO:0007669"/>
    <property type="project" value="TreeGrafter"/>
</dbReference>
<keyword evidence="6" id="KW-1185">Reference proteome</keyword>
<evidence type="ECO:0000313" key="6">
    <source>
        <dbReference type="Proteomes" id="UP000544222"/>
    </source>
</evidence>
<dbReference type="Gene3D" id="2.40.30.170">
    <property type="match status" value="1"/>
</dbReference>
<organism evidence="5 6">
    <name type="scientific">Microbacter margulisiae</name>
    <dbReference type="NCBI Taxonomy" id="1350067"/>
    <lineage>
        <taxon>Bacteria</taxon>
        <taxon>Pseudomonadati</taxon>
        <taxon>Bacteroidota</taxon>
        <taxon>Bacteroidia</taxon>
        <taxon>Bacteroidales</taxon>
        <taxon>Porphyromonadaceae</taxon>
        <taxon>Microbacter</taxon>
    </lineage>
</organism>
<reference evidence="5 6" key="1">
    <citation type="submission" date="2020-08" db="EMBL/GenBank/DDBJ databases">
        <title>Genomic Encyclopedia of Type Strains, Phase IV (KMG-IV): sequencing the most valuable type-strain genomes for metagenomic binning, comparative biology and taxonomic classification.</title>
        <authorList>
            <person name="Goeker M."/>
        </authorList>
    </citation>
    <scope>NUCLEOTIDE SEQUENCE [LARGE SCALE GENOMIC DNA]</scope>
    <source>
        <strain evidence="5 6">DSM 27471</strain>
    </source>
</reference>
<dbReference type="EMBL" id="JACHYB010000002">
    <property type="protein sequence ID" value="MBB3188246.1"/>
    <property type="molecule type" value="Genomic_DNA"/>
</dbReference>
<dbReference type="Pfam" id="PF25954">
    <property type="entry name" value="Beta-barrel_RND_2"/>
    <property type="match status" value="1"/>
</dbReference>
<feature type="domain" description="Multidrug resistance protein MdtA-like C-terminal permuted SH3" evidence="4">
    <location>
        <begin position="270"/>
        <end position="330"/>
    </location>
</feature>
<comment type="caution">
    <text evidence="5">The sequence shown here is derived from an EMBL/GenBank/DDBJ whole genome shotgun (WGS) entry which is preliminary data.</text>
</comment>
<dbReference type="PANTHER" id="PTHR30469:SF15">
    <property type="entry name" value="HLYD FAMILY OF SECRETION PROTEINS"/>
    <property type="match status" value="1"/>
</dbReference>
<sequence>MKKLIFSMLSLAILLLFTSCSKTANKQESVATQMVRVITLKKQVIDKTLEFPATLESKKEINLVPATAGKIDRILVKIGDHVSKGQLVVQMDPTQLINAQIQFENLQRDMARSEALRKSGTITQQAYDQTKSQFDLNKTNLQYMQKNIDLRSPISGVVSAKNYEDQEMYSGSPIGQSGKAAIITIDEMNPLKVLIDIPESYLSQINLGMKVLISTDVYPDKTFPARVVRIYPTIDQSTLSVKVEIEVANGNELLKPGMFCRATIDIGKVNALVVPYQAVLKLQGSDERYVFLDKNGRSQRITVKLGTRFNDQTEIISDQIKEGDQLIVVGQSRLIGGDTLTVVH</sequence>
<dbReference type="NCBIfam" id="TIGR01730">
    <property type="entry name" value="RND_mfp"/>
    <property type="match status" value="1"/>
</dbReference>
<feature type="domain" description="CusB-like beta-barrel" evidence="3">
    <location>
        <begin position="195"/>
        <end position="264"/>
    </location>
</feature>
<dbReference type="Pfam" id="PF25967">
    <property type="entry name" value="RND-MFP_C"/>
    <property type="match status" value="1"/>
</dbReference>
<gene>
    <name evidence="5" type="ORF">FHX64_002444</name>
</gene>
<evidence type="ECO:0000259" key="4">
    <source>
        <dbReference type="Pfam" id="PF25967"/>
    </source>
</evidence>
<dbReference type="FunFam" id="2.40.30.170:FF:000010">
    <property type="entry name" value="Efflux RND transporter periplasmic adaptor subunit"/>
    <property type="match status" value="1"/>
</dbReference>
<feature type="chain" id="PRO_5030679708" evidence="2">
    <location>
        <begin position="25"/>
        <end position="344"/>
    </location>
</feature>
<dbReference type="Gene3D" id="2.40.50.100">
    <property type="match status" value="1"/>
</dbReference>
<dbReference type="Gene3D" id="1.10.287.470">
    <property type="entry name" value="Helix hairpin bin"/>
    <property type="match status" value="1"/>
</dbReference>
<accession>A0A7W5DSH3</accession>
<dbReference type="InterPro" id="IPR006143">
    <property type="entry name" value="RND_pump_MFP"/>
</dbReference>
<comment type="similarity">
    <text evidence="1">Belongs to the membrane fusion protein (MFP) (TC 8.A.1) family.</text>
</comment>
<keyword evidence="2" id="KW-0732">Signal</keyword>
<dbReference type="AlphaFoldDB" id="A0A7W5DSH3"/>
<dbReference type="InterPro" id="IPR058627">
    <property type="entry name" value="MdtA-like_C"/>
</dbReference>
<evidence type="ECO:0000256" key="2">
    <source>
        <dbReference type="SAM" id="SignalP"/>
    </source>
</evidence>
<dbReference type="GO" id="GO:1990281">
    <property type="term" value="C:efflux pump complex"/>
    <property type="evidence" value="ECO:0007669"/>
    <property type="project" value="TreeGrafter"/>
</dbReference>
<dbReference type="RefSeq" id="WP_183414016.1">
    <property type="nucleotide sequence ID" value="NZ_JACHYB010000002.1"/>
</dbReference>
<dbReference type="InterPro" id="IPR058792">
    <property type="entry name" value="Beta-barrel_RND_2"/>
</dbReference>
<name>A0A7W5DSH3_9PORP</name>
<proteinExistence type="inferred from homology"/>
<dbReference type="SUPFAM" id="SSF111369">
    <property type="entry name" value="HlyD-like secretion proteins"/>
    <property type="match status" value="1"/>
</dbReference>
<evidence type="ECO:0000313" key="5">
    <source>
        <dbReference type="EMBL" id="MBB3188246.1"/>
    </source>
</evidence>
<dbReference type="PROSITE" id="PS51257">
    <property type="entry name" value="PROKAR_LIPOPROTEIN"/>
    <property type="match status" value="1"/>
</dbReference>
<evidence type="ECO:0000256" key="1">
    <source>
        <dbReference type="ARBA" id="ARBA00009477"/>
    </source>
</evidence>